<organism evidence="1 2">
    <name type="scientific">Orbilia oligospora</name>
    <name type="common">Nematode-trapping fungus</name>
    <name type="synonym">Arthrobotrys oligospora</name>
    <dbReference type="NCBI Taxonomy" id="2813651"/>
    <lineage>
        <taxon>Eukaryota</taxon>
        <taxon>Fungi</taxon>
        <taxon>Dikarya</taxon>
        <taxon>Ascomycota</taxon>
        <taxon>Pezizomycotina</taxon>
        <taxon>Orbiliomycetes</taxon>
        <taxon>Orbiliales</taxon>
        <taxon>Orbiliaceae</taxon>
        <taxon>Orbilia</taxon>
    </lineage>
</organism>
<evidence type="ECO:0000313" key="1">
    <source>
        <dbReference type="EMBL" id="KAF3221107.1"/>
    </source>
</evidence>
<dbReference type="Proteomes" id="UP000472727">
    <property type="component" value="Unassembled WGS sequence"/>
</dbReference>
<gene>
    <name evidence="1" type="ORF">TWF106_006432</name>
</gene>
<accession>A0A7C8QPR2</accession>
<sequence>MSCRKRGHRGERKQIPLLWAVESSLDTRPITSSHCVYHYGLVIWRISTSVKPEDMERYESMLKSENVGFQYNGLGNFGATIYIQDIDSSSLAENAPVSILRDILENPEFVWFKDPRDLAKLKEALDELLKEGSSRFVEEMIELSVLEEAQGVSLGADVMESFYDF</sequence>
<dbReference type="EMBL" id="WIWS01000030">
    <property type="protein sequence ID" value="KAF3221107.1"/>
    <property type="molecule type" value="Genomic_DNA"/>
</dbReference>
<name>A0A7C8QPR2_ORBOL</name>
<protein>
    <submittedName>
        <fullName evidence="1">Uncharacterized protein</fullName>
    </submittedName>
</protein>
<reference evidence="1 2" key="1">
    <citation type="submission" date="2019-06" db="EMBL/GenBank/DDBJ databases">
        <authorList>
            <person name="Palmer J.M."/>
        </authorList>
    </citation>
    <scope>NUCLEOTIDE SEQUENCE [LARGE SCALE GENOMIC DNA]</scope>
    <source>
        <strain evidence="1 2">TWF106</strain>
    </source>
</reference>
<evidence type="ECO:0000313" key="2">
    <source>
        <dbReference type="Proteomes" id="UP000472727"/>
    </source>
</evidence>
<proteinExistence type="predicted"/>
<dbReference type="AlphaFoldDB" id="A0A7C8QPR2"/>
<comment type="caution">
    <text evidence="1">The sequence shown here is derived from an EMBL/GenBank/DDBJ whole genome shotgun (WGS) entry which is preliminary data.</text>
</comment>